<feature type="transmembrane region" description="Helical" evidence="1">
    <location>
        <begin position="53"/>
        <end position="74"/>
    </location>
</feature>
<sequence length="77" mass="9074">MTGLFLKLSNMKCVAARICVNITFVSFLLLFCERRKLVEITYTYIIQKKKVITEFNPPLFVLLPIFFTILYIFMINS</sequence>
<gene>
    <name evidence="2" type="ORF">ACAOBT_LOCUS3521</name>
</gene>
<keyword evidence="1" id="KW-0472">Membrane</keyword>
<accession>A0A9P0NX33</accession>
<feature type="transmembrane region" description="Helical" evidence="1">
    <location>
        <begin position="14"/>
        <end position="32"/>
    </location>
</feature>
<evidence type="ECO:0000313" key="2">
    <source>
        <dbReference type="EMBL" id="CAH1960060.1"/>
    </source>
</evidence>
<reference evidence="2" key="1">
    <citation type="submission" date="2022-03" db="EMBL/GenBank/DDBJ databases">
        <authorList>
            <person name="Sayadi A."/>
        </authorList>
    </citation>
    <scope>NUCLEOTIDE SEQUENCE</scope>
</reference>
<evidence type="ECO:0000313" key="3">
    <source>
        <dbReference type="Proteomes" id="UP001152888"/>
    </source>
</evidence>
<organism evidence="2 3">
    <name type="scientific">Acanthoscelides obtectus</name>
    <name type="common">Bean weevil</name>
    <name type="synonym">Bruchus obtectus</name>
    <dbReference type="NCBI Taxonomy" id="200917"/>
    <lineage>
        <taxon>Eukaryota</taxon>
        <taxon>Metazoa</taxon>
        <taxon>Ecdysozoa</taxon>
        <taxon>Arthropoda</taxon>
        <taxon>Hexapoda</taxon>
        <taxon>Insecta</taxon>
        <taxon>Pterygota</taxon>
        <taxon>Neoptera</taxon>
        <taxon>Endopterygota</taxon>
        <taxon>Coleoptera</taxon>
        <taxon>Polyphaga</taxon>
        <taxon>Cucujiformia</taxon>
        <taxon>Chrysomeloidea</taxon>
        <taxon>Chrysomelidae</taxon>
        <taxon>Bruchinae</taxon>
        <taxon>Bruchini</taxon>
        <taxon>Acanthoscelides</taxon>
    </lineage>
</organism>
<name>A0A9P0NX33_ACAOB</name>
<protein>
    <submittedName>
        <fullName evidence="2">Uncharacterized protein</fullName>
    </submittedName>
</protein>
<dbReference type="EMBL" id="CAKOFQ010006686">
    <property type="protein sequence ID" value="CAH1960060.1"/>
    <property type="molecule type" value="Genomic_DNA"/>
</dbReference>
<dbReference type="Proteomes" id="UP001152888">
    <property type="component" value="Unassembled WGS sequence"/>
</dbReference>
<dbReference type="AlphaFoldDB" id="A0A9P0NX33"/>
<keyword evidence="1" id="KW-0812">Transmembrane</keyword>
<keyword evidence="1" id="KW-1133">Transmembrane helix</keyword>
<comment type="caution">
    <text evidence="2">The sequence shown here is derived from an EMBL/GenBank/DDBJ whole genome shotgun (WGS) entry which is preliminary data.</text>
</comment>
<keyword evidence="3" id="KW-1185">Reference proteome</keyword>
<proteinExistence type="predicted"/>
<evidence type="ECO:0000256" key="1">
    <source>
        <dbReference type="SAM" id="Phobius"/>
    </source>
</evidence>